<accession>A0AAV1M1T6</accession>
<protein>
    <recommendedName>
        <fullName evidence="3">Reverse transcriptase</fullName>
    </recommendedName>
</protein>
<evidence type="ECO:0008006" key="3">
    <source>
        <dbReference type="Google" id="ProtNLM"/>
    </source>
</evidence>
<dbReference type="GO" id="GO:0071897">
    <property type="term" value="P:DNA biosynthetic process"/>
    <property type="evidence" value="ECO:0007669"/>
    <property type="project" value="UniProtKB-ARBA"/>
</dbReference>
<dbReference type="PANTHER" id="PTHR24559">
    <property type="entry name" value="TRANSPOSON TY3-I GAG-POL POLYPROTEIN"/>
    <property type="match status" value="1"/>
</dbReference>
<proteinExistence type="predicted"/>
<dbReference type="SUPFAM" id="SSF56672">
    <property type="entry name" value="DNA/RNA polymerases"/>
    <property type="match status" value="1"/>
</dbReference>
<reference evidence="1 2" key="1">
    <citation type="submission" date="2023-11" db="EMBL/GenBank/DDBJ databases">
        <authorList>
            <person name="Hedman E."/>
            <person name="Englund M."/>
            <person name="Stromberg M."/>
            <person name="Nyberg Akerstrom W."/>
            <person name="Nylinder S."/>
            <person name="Jareborg N."/>
            <person name="Kallberg Y."/>
            <person name="Kronander E."/>
        </authorList>
    </citation>
    <scope>NUCLEOTIDE SEQUENCE [LARGE SCALE GENOMIC DNA]</scope>
</reference>
<comment type="caution">
    <text evidence="1">The sequence shown here is derived from an EMBL/GenBank/DDBJ whole genome shotgun (WGS) entry which is preliminary data.</text>
</comment>
<evidence type="ECO:0000313" key="1">
    <source>
        <dbReference type="EMBL" id="CAK1601035.1"/>
    </source>
</evidence>
<dbReference type="AlphaFoldDB" id="A0AAV1M1T6"/>
<sequence length="144" mass="15996">MPHLRHGITPLDQTLDCRYKHATTLSESERSRLANLLGEYSDVFDVVGEPTPFAEHHIDNTGNHPPIAAPPYRVTPAKKEIMRAKLDKTLADGVIEECESAWAAPCVLVPKANGTYRFCVDYRKLNTATKTDSCSARLLEAIHP</sequence>
<dbReference type="Proteomes" id="UP001314205">
    <property type="component" value="Unassembled WGS sequence"/>
</dbReference>
<organism evidence="1 2">
    <name type="scientific">Parnassius mnemosyne</name>
    <name type="common">clouded apollo</name>
    <dbReference type="NCBI Taxonomy" id="213953"/>
    <lineage>
        <taxon>Eukaryota</taxon>
        <taxon>Metazoa</taxon>
        <taxon>Ecdysozoa</taxon>
        <taxon>Arthropoda</taxon>
        <taxon>Hexapoda</taxon>
        <taxon>Insecta</taxon>
        <taxon>Pterygota</taxon>
        <taxon>Neoptera</taxon>
        <taxon>Endopterygota</taxon>
        <taxon>Lepidoptera</taxon>
        <taxon>Glossata</taxon>
        <taxon>Ditrysia</taxon>
        <taxon>Papilionoidea</taxon>
        <taxon>Papilionidae</taxon>
        <taxon>Parnassiinae</taxon>
        <taxon>Parnassini</taxon>
        <taxon>Parnassius</taxon>
        <taxon>Driopa</taxon>
    </lineage>
</organism>
<dbReference type="EMBL" id="CAVLGL010000126">
    <property type="protein sequence ID" value="CAK1601035.1"/>
    <property type="molecule type" value="Genomic_DNA"/>
</dbReference>
<dbReference type="Gene3D" id="3.10.10.10">
    <property type="entry name" value="HIV Type 1 Reverse Transcriptase, subunit A, domain 1"/>
    <property type="match status" value="1"/>
</dbReference>
<gene>
    <name evidence="1" type="ORF">PARMNEM_LOCUS19718</name>
</gene>
<dbReference type="InterPro" id="IPR053134">
    <property type="entry name" value="RNA-dir_DNA_polymerase"/>
</dbReference>
<dbReference type="InterPro" id="IPR043502">
    <property type="entry name" value="DNA/RNA_pol_sf"/>
</dbReference>
<dbReference type="PANTHER" id="PTHR24559:SF454">
    <property type="entry name" value="RIBONUCLEASE H"/>
    <property type="match status" value="1"/>
</dbReference>
<keyword evidence="2" id="KW-1185">Reference proteome</keyword>
<evidence type="ECO:0000313" key="2">
    <source>
        <dbReference type="Proteomes" id="UP001314205"/>
    </source>
</evidence>
<name>A0AAV1M1T6_9NEOP</name>